<name>A0A078AME3_STYLE</name>
<feature type="region of interest" description="Disordered" evidence="1">
    <location>
        <begin position="316"/>
        <end position="346"/>
    </location>
</feature>
<dbReference type="Proteomes" id="UP000039865">
    <property type="component" value="Unassembled WGS sequence"/>
</dbReference>
<reference evidence="2 3" key="1">
    <citation type="submission" date="2014-06" db="EMBL/GenBank/DDBJ databases">
        <authorList>
            <person name="Swart Estienne"/>
        </authorList>
    </citation>
    <scope>NUCLEOTIDE SEQUENCE [LARGE SCALE GENOMIC DNA]</scope>
    <source>
        <strain evidence="2 3">130c</strain>
    </source>
</reference>
<dbReference type="EMBL" id="CCKQ01010502">
    <property type="protein sequence ID" value="CDW82023.1"/>
    <property type="molecule type" value="Genomic_DNA"/>
</dbReference>
<feature type="compositionally biased region" description="Polar residues" evidence="1">
    <location>
        <begin position="13"/>
        <end position="22"/>
    </location>
</feature>
<evidence type="ECO:0000313" key="2">
    <source>
        <dbReference type="EMBL" id="CDW82023.1"/>
    </source>
</evidence>
<evidence type="ECO:0000313" key="3">
    <source>
        <dbReference type="Proteomes" id="UP000039865"/>
    </source>
</evidence>
<feature type="compositionally biased region" description="Basic and acidic residues" evidence="1">
    <location>
        <begin position="1"/>
        <end position="12"/>
    </location>
</feature>
<accession>A0A078AME3</accession>
<organism evidence="2 3">
    <name type="scientific">Stylonychia lemnae</name>
    <name type="common">Ciliate</name>
    <dbReference type="NCBI Taxonomy" id="5949"/>
    <lineage>
        <taxon>Eukaryota</taxon>
        <taxon>Sar</taxon>
        <taxon>Alveolata</taxon>
        <taxon>Ciliophora</taxon>
        <taxon>Intramacronucleata</taxon>
        <taxon>Spirotrichea</taxon>
        <taxon>Stichotrichia</taxon>
        <taxon>Sporadotrichida</taxon>
        <taxon>Oxytrichidae</taxon>
        <taxon>Stylonychinae</taxon>
        <taxon>Stylonychia</taxon>
    </lineage>
</organism>
<sequence length="497" mass="57586">MLNAIHEEESARSRNSPTKYNPQSSQRSNEQSNEVQSPYQQQRGSNINIKSFMLKHIMTMQPVKDRLRSRMQPLQSPLKSPLKSPSKISIRNDSSRELTPMNYRKSASNFATSPSFSRQQKMQRVMSQEVHEEEDDDIFDPKSLYDCPMLDFNEYQSPWKTLFLSLISPHANKYQGYMINKLKDIKKKSQVKKSTSILRKESSGNTNYLIGSPLKSLSLTRQTTQPYKDQEKGAPEKKESNNNIDPSGIQKFSLQINPTKRSSSIILNKFKSSEANSAAIDKVRKLPSSSISQNTLNFQNLQKLNERSGSLKRMDSLVSNGNQSKRGSNRSHFSRRSSRYSSKGTMNEKKIRMMIKNGKLIDKFQANLRKRSGFKVIENPIIKSVAPKNLTEWKKEIFNHQILNGTMSNKATLYLQQQLRTHRIDRSLQFQNGQVVNREKYKGLFRQKKDNLFQVQSNNHLRLALDSKKDLTNLQKFDIITELWDIMEEQELKKKFD</sequence>
<keyword evidence="3" id="KW-1185">Reference proteome</keyword>
<feature type="compositionally biased region" description="Polar residues" evidence="1">
    <location>
        <begin position="241"/>
        <end position="255"/>
    </location>
</feature>
<protein>
    <submittedName>
        <fullName evidence="2">Uncharacterized protein</fullName>
    </submittedName>
</protein>
<feature type="region of interest" description="Disordered" evidence="1">
    <location>
        <begin position="219"/>
        <end position="255"/>
    </location>
</feature>
<dbReference type="AlphaFoldDB" id="A0A078AME3"/>
<feature type="compositionally biased region" description="Basic and acidic residues" evidence="1">
    <location>
        <begin position="228"/>
        <end position="240"/>
    </location>
</feature>
<evidence type="ECO:0000256" key="1">
    <source>
        <dbReference type="SAM" id="MobiDB-lite"/>
    </source>
</evidence>
<feature type="compositionally biased region" description="Basic residues" evidence="1">
    <location>
        <begin position="327"/>
        <end position="338"/>
    </location>
</feature>
<proteinExistence type="predicted"/>
<gene>
    <name evidence="2" type="primary">Contig4833.g5166</name>
    <name evidence="2" type="ORF">STYLEM_11048</name>
</gene>
<feature type="compositionally biased region" description="Polar residues" evidence="1">
    <location>
        <begin position="38"/>
        <end position="47"/>
    </location>
</feature>
<feature type="region of interest" description="Disordered" evidence="1">
    <location>
        <begin position="1"/>
        <end position="47"/>
    </location>
</feature>
<dbReference type="InParanoid" id="A0A078AME3"/>
<feature type="compositionally biased region" description="Low complexity" evidence="1">
    <location>
        <begin position="23"/>
        <end position="37"/>
    </location>
</feature>